<evidence type="ECO:0000256" key="1">
    <source>
        <dbReference type="SAM" id="MobiDB-lite"/>
    </source>
</evidence>
<comment type="caution">
    <text evidence="2">The sequence shown here is derived from an EMBL/GenBank/DDBJ whole genome shotgun (WGS) entry which is preliminary data.</text>
</comment>
<dbReference type="AlphaFoldDB" id="A0AAD5NFX2"/>
<evidence type="ECO:0000313" key="3">
    <source>
        <dbReference type="Proteomes" id="UP001064489"/>
    </source>
</evidence>
<sequence>MLEIGAKLDNILIGEVSGTKSGDRGETSGADSALYLNNDYLRDSRAKITSKSVMIESNMDFVFWSGKVKNPGVKGKDLRVESGLTTKVEVGTLGDPINKIDGPVLTISLLRLDMELEKDKDKWPIYISVSRNRSNTSNVLLSDEGIGPVEKTDNGQVCYRSVGSGVGKLKRAARKGPLIGSDGLVGVVGNKRQVTIAKDVFNDESNKPRSDASEVRYEDSLSAGRLSSTH</sequence>
<proteinExistence type="predicted"/>
<dbReference type="EMBL" id="JAJSOW010000107">
    <property type="protein sequence ID" value="KAI9156299.1"/>
    <property type="molecule type" value="Genomic_DNA"/>
</dbReference>
<evidence type="ECO:0000313" key="2">
    <source>
        <dbReference type="EMBL" id="KAI9156299.1"/>
    </source>
</evidence>
<name>A0AAD5NFX2_ACENE</name>
<dbReference type="Proteomes" id="UP001064489">
    <property type="component" value="Chromosome 12"/>
</dbReference>
<protein>
    <submittedName>
        <fullName evidence="2">Uncharacterized protein</fullName>
    </submittedName>
</protein>
<accession>A0AAD5NFX2</accession>
<organism evidence="2 3">
    <name type="scientific">Acer negundo</name>
    <name type="common">Box elder</name>
    <dbReference type="NCBI Taxonomy" id="4023"/>
    <lineage>
        <taxon>Eukaryota</taxon>
        <taxon>Viridiplantae</taxon>
        <taxon>Streptophyta</taxon>
        <taxon>Embryophyta</taxon>
        <taxon>Tracheophyta</taxon>
        <taxon>Spermatophyta</taxon>
        <taxon>Magnoliopsida</taxon>
        <taxon>eudicotyledons</taxon>
        <taxon>Gunneridae</taxon>
        <taxon>Pentapetalae</taxon>
        <taxon>rosids</taxon>
        <taxon>malvids</taxon>
        <taxon>Sapindales</taxon>
        <taxon>Sapindaceae</taxon>
        <taxon>Hippocastanoideae</taxon>
        <taxon>Acereae</taxon>
        <taxon>Acer</taxon>
    </lineage>
</organism>
<reference evidence="2" key="1">
    <citation type="journal article" date="2022" name="Plant J.">
        <title>Strategies of tolerance reflected in two North American maple genomes.</title>
        <authorList>
            <person name="McEvoy S.L."/>
            <person name="Sezen U.U."/>
            <person name="Trouern-Trend A."/>
            <person name="McMahon S.M."/>
            <person name="Schaberg P.G."/>
            <person name="Yang J."/>
            <person name="Wegrzyn J.L."/>
            <person name="Swenson N.G."/>
        </authorList>
    </citation>
    <scope>NUCLEOTIDE SEQUENCE</scope>
    <source>
        <strain evidence="2">91603</strain>
    </source>
</reference>
<feature type="region of interest" description="Disordered" evidence="1">
    <location>
        <begin position="200"/>
        <end position="230"/>
    </location>
</feature>
<gene>
    <name evidence="2" type="ORF">LWI28_004033</name>
</gene>
<feature type="compositionally biased region" description="Basic and acidic residues" evidence="1">
    <location>
        <begin position="200"/>
        <end position="219"/>
    </location>
</feature>
<reference evidence="2" key="2">
    <citation type="submission" date="2023-02" db="EMBL/GenBank/DDBJ databases">
        <authorList>
            <person name="Swenson N.G."/>
            <person name="Wegrzyn J.L."/>
            <person name="Mcevoy S.L."/>
        </authorList>
    </citation>
    <scope>NUCLEOTIDE SEQUENCE</scope>
    <source>
        <strain evidence="2">91603</strain>
        <tissue evidence="2">Leaf</tissue>
    </source>
</reference>
<keyword evidence="3" id="KW-1185">Reference proteome</keyword>